<organism evidence="2 3">
    <name type="scientific">Heliobacterium chlorum</name>
    <dbReference type="NCBI Taxonomy" id="2698"/>
    <lineage>
        <taxon>Bacteria</taxon>
        <taxon>Bacillati</taxon>
        <taxon>Bacillota</taxon>
        <taxon>Clostridia</taxon>
        <taxon>Eubacteriales</taxon>
        <taxon>Heliobacteriaceae</taxon>
        <taxon>Heliobacterium</taxon>
    </lineage>
</organism>
<accession>A0ABR7T342</accession>
<dbReference type="EMBL" id="JACVHF010000007">
    <property type="protein sequence ID" value="MBC9784632.1"/>
    <property type="molecule type" value="Genomic_DNA"/>
</dbReference>
<dbReference type="InterPro" id="IPR001279">
    <property type="entry name" value="Metallo-B-lactamas"/>
</dbReference>
<proteinExistence type="predicted"/>
<reference evidence="2 3" key="1">
    <citation type="submission" date="2020-07" db="EMBL/GenBank/DDBJ databases">
        <title>Draft whole-genome sequence of Heliobacterium chlorum DSM 3682, type strain.</title>
        <authorList>
            <person name="Kyndt J.A."/>
            <person name="Meyer T.E."/>
            <person name="Imhoff J.F."/>
        </authorList>
    </citation>
    <scope>NUCLEOTIDE SEQUENCE [LARGE SCALE GENOMIC DNA]</scope>
    <source>
        <strain evidence="2 3">DSM 3682</strain>
    </source>
</reference>
<dbReference type="SMART" id="SM00849">
    <property type="entry name" value="Lactamase_B"/>
    <property type="match status" value="1"/>
</dbReference>
<gene>
    <name evidence="2" type="ORF">H1S01_08925</name>
</gene>
<feature type="domain" description="Metallo-beta-lactamase" evidence="1">
    <location>
        <begin position="26"/>
        <end position="237"/>
    </location>
</feature>
<dbReference type="SUPFAM" id="SSF56281">
    <property type="entry name" value="Metallo-hydrolase/oxidoreductase"/>
    <property type="match status" value="1"/>
</dbReference>
<dbReference type="PANTHER" id="PTHR42951:SF17">
    <property type="entry name" value="METALLO-BETA-LACTAMASE DOMAIN-CONTAINING PROTEIN"/>
    <property type="match status" value="1"/>
</dbReference>
<dbReference type="Proteomes" id="UP000617402">
    <property type="component" value="Unassembled WGS sequence"/>
</dbReference>
<evidence type="ECO:0000259" key="1">
    <source>
        <dbReference type="SMART" id="SM00849"/>
    </source>
</evidence>
<dbReference type="InterPro" id="IPR036866">
    <property type="entry name" value="RibonucZ/Hydroxyglut_hydro"/>
</dbReference>
<evidence type="ECO:0000313" key="2">
    <source>
        <dbReference type="EMBL" id="MBC9784632.1"/>
    </source>
</evidence>
<dbReference type="PANTHER" id="PTHR42951">
    <property type="entry name" value="METALLO-BETA-LACTAMASE DOMAIN-CONTAINING"/>
    <property type="match status" value="1"/>
</dbReference>
<comment type="caution">
    <text evidence="2">The sequence shown here is derived from an EMBL/GenBank/DDBJ whole genome shotgun (WGS) entry which is preliminary data.</text>
</comment>
<name>A0ABR7T342_HELCL</name>
<dbReference type="Pfam" id="PF00753">
    <property type="entry name" value="Lactamase_B"/>
    <property type="match status" value="1"/>
</dbReference>
<evidence type="ECO:0000313" key="3">
    <source>
        <dbReference type="Proteomes" id="UP000617402"/>
    </source>
</evidence>
<sequence>MGRPFGMSDSSSVQVVQDVFYLTNMMVNICFLKDSAKQTDWVLVDAGLQNAVDSIRQFSKAHFGKEIAPKAIVLTHGHFDHVGALPELLKDWHVPVYAHEAELPYLTGKSDYPPPDPSVGGGLLASVSSVYPHQGINLGERVQALPVDGSVPFLSGWRWIHTPGHTPGHVSLFREQDRVLVAGDAFTTVKQESAWAVLTQDKEVHGPPSYFTTDWKSARESVKKLEALQPSVVISGHGQPLQGESLRKQLDALADDFAHLAVPPQGQYVPDQWKR</sequence>
<dbReference type="Gene3D" id="3.60.15.10">
    <property type="entry name" value="Ribonuclease Z/Hydroxyacylglutathione hydrolase-like"/>
    <property type="match status" value="1"/>
</dbReference>
<protein>
    <submittedName>
        <fullName evidence="2">MBL fold metallo-hydrolase</fullName>
    </submittedName>
</protein>
<dbReference type="CDD" id="cd07721">
    <property type="entry name" value="yflN-like_MBL-fold"/>
    <property type="match status" value="1"/>
</dbReference>
<dbReference type="InterPro" id="IPR050855">
    <property type="entry name" value="NDM-1-like"/>
</dbReference>
<keyword evidence="3" id="KW-1185">Reference proteome</keyword>